<dbReference type="EMBL" id="AP014936">
    <property type="protein sequence ID" value="BAU49128.1"/>
    <property type="molecule type" value="Genomic_DNA"/>
</dbReference>
<evidence type="ECO:0008006" key="3">
    <source>
        <dbReference type="Google" id="ProtNLM"/>
    </source>
</evidence>
<dbReference type="AlphaFoldDB" id="A0A1B4V6I7"/>
<reference evidence="1 2" key="1">
    <citation type="submission" date="2015-08" db="EMBL/GenBank/DDBJ databases">
        <title>Complete genome sequence of Sulfurifustis variabilis.</title>
        <authorList>
            <person name="Miura A."/>
            <person name="Kojima H."/>
            <person name="Fukui M."/>
        </authorList>
    </citation>
    <scope>NUCLEOTIDE SEQUENCE [LARGE SCALE GENOMIC DNA]</scope>
    <source>
        <strain evidence="2">skN76</strain>
    </source>
</reference>
<dbReference type="KEGG" id="sva:SVA_2580"/>
<sequence length="220" mass="25078">MIRKLLLLSVAVVVLGGCAPTPYWTLTDDLNRVMKSTSFEMNVPEGWSRTTAADTWERVTIDDKPQTILLEAVTATRDGLGIHSITVTRRYPDTAFPTIKKKSTPKMLPLEAADLYVSELRKRSGLERLKVLSNKPAHINGKQAFQLVMEFKNDDGLRIRIVSHGFVDKTGFYTINYRAPVLYYYDRDYADYARLVRSFRQLKGAFDPPPQMPAWAKLFT</sequence>
<dbReference type="Proteomes" id="UP000218899">
    <property type="component" value="Chromosome"/>
</dbReference>
<evidence type="ECO:0000313" key="2">
    <source>
        <dbReference type="Proteomes" id="UP000218899"/>
    </source>
</evidence>
<proteinExistence type="predicted"/>
<organism evidence="1 2">
    <name type="scientific">Sulfurifustis variabilis</name>
    <dbReference type="NCBI Taxonomy" id="1675686"/>
    <lineage>
        <taxon>Bacteria</taxon>
        <taxon>Pseudomonadati</taxon>
        <taxon>Pseudomonadota</taxon>
        <taxon>Gammaproteobacteria</taxon>
        <taxon>Acidiferrobacterales</taxon>
        <taxon>Acidiferrobacteraceae</taxon>
        <taxon>Sulfurifustis</taxon>
    </lineage>
</organism>
<evidence type="ECO:0000313" key="1">
    <source>
        <dbReference type="EMBL" id="BAU49128.1"/>
    </source>
</evidence>
<dbReference type="OrthoDB" id="7064756at2"/>
<name>A0A1B4V6I7_9GAMM</name>
<dbReference type="PROSITE" id="PS51257">
    <property type="entry name" value="PROKAR_LIPOPROTEIN"/>
    <property type="match status" value="1"/>
</dbReference>
<keyword evidence="2" id="KW-1185">Reference proteome</keyword>
<protein>
    <recommendedName>
        <fullName evidence="3">Lipoprotein</fullName>
    </recommendedName>
</protein>
<dbReference type="RefSeq" id="WP_096461577.1">
    <property type="nucleotide sequence ID" value="NZ_AP014936.1"/>
</dbReference>
<accession>A0A1B4V6I7</accession>
<gene>
    <name evidence="1" type="ORF">SVA_2580</name>
</gene>